<dbReference type="Proteomes" id="UP000184383">
    <property type="component" value="Unassembled WGS sequence"/>
</dbReference>
<dbReference type="STRING" id="1073089.A0A1L9RTS5"/>
<dbReference type="EMBL" id="KV878210">
    <property type="protein sequence ID" value="OJJ38325.1"/>
    <property type="molecule type" value="Genomic_DNA"/>
</dbReference>
<accession>A0A1L9RTS5</accession>
<evidence type="ECO:0000313" key="1">
    <source>
        <dbReference type="EMBL" id="OJJ38325.1"/>
    </source>
</evidence>
<name>A0A1L9RTS5_ASPWE</name>
<dbReference type="RefSeq" id="XP_040692001.1">
    <property type="nucleotide sequence ID" value="XM_040831816.1"/>
</dbReference>
<organism evidence="1 2">
    <name type="scientific">Aspergillus wentii DTO 134E9</name>
    <dbReference type="NCBI Taxonomy" id="1073089"/>
    <lineage>
        <taxon>Eukaryota</taxon>
        <taxon>Fungi</taxon>
        <taxon>Dikarya</taxon>
        <taxon>Ascomycota</taxon>
        <taxon>Pezizomycotina</taxon>
        <taxon>Eurotiomycetes</taxon>
        <taxon>Eurotiomycetidae</taxon>
        <taxon>Eurotiales</taxon>
        <taxon>Aspergillaceae</taxon>
        <taxon>Aspergillus</taxon>
        <taxon>Aspergillus subgen. Cremei</taxon>
    </lineage>
</organism>
<sequence length="355" mass="40365">MDPKIENWIQEGLMTPEGVLNFLAQNFAEYHFSDDKKLQLRKIFDKLSTDDRLNESGFLSHLQRKRLLPPHLAGAGPVLYRALLYLSQFPFDQKPVKSLAFSGLVRALSWTDLGKFQKASGSGSNTRTKTPADSRRIIFQSLAQPATAQNSPLTWKRLEKKFMSEFLATNHDHDGDEMFHDHLDFLYEVQQVELGYGSIHRDKFRPLAKQFHGDKAYLHHLTIPQDEFREFIKLTLFGGFGRAIAPIEQISDLDAVANIVVAPFIQDPDIIGITWDMFDHAFRITPGLFDAIARLFSTVFYTPPTETIPLSKPGKIATVPILSQLSFLDWDIEEALTFTPKPYNPNTTQLTTNNP</sequence>
<dbReference type="GeneID" id="63747664"/>
<dbReference type="AlphaFoldDB" id="A0A1L9RTS5"/>
<dbReference type="OrthoDB" id="5377405at2759"/>
<dbReference type="VEuPathDB" id="FungiDB:ASPWEDRAFT_179889"/>
<protein>
    <submittedName>
        <fullName evidence="1">Uncharacterized protein</fullName>
    </submittedName>
</protein>
<evidence type="ECO:0000313" key="2">
    <source>
        <dbReference type="Proteomes" id="UP000184383"/>
    </source>
</evidence>
<gene>
    <name evidence="1" type="ORF">ASPWEDRAFT_179889</name>
</gene>
<proteinExistence type="predicted"/>
<keyword evidence="2" id="KW-1185">Reference proteome</keyword>
<reference evidence="2" key="1">
    <citation type="journal article" date="2017" name="Genome Biol.">
        <title>Comparative genomics reveals high biological diversity and specific adaptations in the industrially and medically important fungal genus Aspergillus.</title>
        <authorList>
            <person name="de Vries R.P."/>
            <person name="Riley R."/>
            <person name="Wiebenga A."/>
            <person name="Aguilar-Osorio G."/>
            <person name="Amillis S."/>
            <person name="Uchima C.A."/>
            <person name="Anderluh G."/>
            <person name="Asadollahi M."/>
            <person name="Askin M."/>
            <person name="Barry K."/>
            <person name="Battaglia E."/>
            <person name="Bayram O."/>
            <person name="Benocci T."/>
            <person name="Braus-Stromeyer S.A."/>
            <person name="Caldana C."/>
            <person name="Canovas D."/>
            <person name="Cerqueira G.C."/>
            <person name="Chen F."/>
            <person name="Chen W."/>
            <person name="Choi C."/>
            <person name="Clum A."/>
            <person name="Dos Santos R.A."/>
            <person name="Damasio A.R."/>
            <person name="Diallinas G."/>
            <person name="Emri T."/>
            <person name="Fekete E."/>
            <person name="Flipphi M."/>
            <person name="Freyberg S."/>
            <person name="Gallo A."/>
            <person name="Gournas C."/>
            <person name="Habgood R."/>
            <person name="Hainaut M."/>
            <person name="Harispe M.L."/>
            <person name="Henrissat B."/>
            <person name="Hilden K.S."/>
            <person name="Hope R."/>
            <person name="Hossain A."/>
            <person name="Karabika E."/>
            <person name="Karaffa L."/>
            <person name="Karanyi Z."/>
            <person name="Krasevec N."/>
            <person name="Kuo A."/>
            <person name="Kusch H."/>
            <person name="LaButti K."/>
            <person name="Lagendijk E.L."/>
            <person name="Lapidus A."/>
            <person name="Levasseur A."/>
            <person name="Lindquist E."/>
            <person name="Lipzen A."/>
            <person name="Logrieco A.F."/>
            <person name="MacCabe A."/>
            <person name="Maekelae M.R."/>
            <person name="Malavazi I."/>
            <person name="Melin P."/>
            <person name="Meyer V."/>
            <person name="Mielnichuk N."/>
            <person name="Miskei M."/>
            <person name="Molnar A.P."/>
            <person name="Mule G."/>
            <person name="Ngan C.Y."/>
            <person name="Orejas M."/>
            <person name="Orosz E."/>
            <person name="Ouedraogo J.P."/>
            <person name="Overkamp K.M."/>
            <person name="Park H.-S."/>
            <person name="Perrone G."/>
            <person name="Piumi F."/>
            <person name="Punt P.J."/>
            <person name="Ram A.F."/>
            <person name="Ramon A."/>
            <person name="Rauscher S."/>
            <person name="Record E."/>
            <person name="Riano-Pachon D.M."/>
            <person name="Robert V."/>
            <person name="Roehrig J."/>
            <person name="Ruller R."/>
            <person name="Salamov A."/>
            <person name="Salih N.S."/>
            <person name="Samson R.A."/>
            <person name="Sandor E."/>
            <person name="Sanguinetti M."/>
            <person name="Schuetze T."/>
            <person name="Sepcic K."/>
            <person name="Shelest E."/>
            <person name="Sherlock G."/>
            <person name="Sophianopoulou V."/>
            <person name="Squina F.M."/>
            <person name="Sun H."/>
            <person name="Susca A."/>
            <person name="Todd R.B."/>
            <person name="Tsang A."/>
            <person name="Unkles S.E."/>
            <person name="van de Wiele N."/>
            <person name="van Rossen-Uffink D."/>
            <person name="Oliveira J.V."/>
            <person name="Vesth T.C."/>
            <person name="Visser J."/>
            <person name="Yu J.-H."/>
            <person name="Zhou M."/>
            <person name="Andersen M.R."/>
            <person name="Archer D.B."/>
            <person name="Baker S.E."/>
            <person name="Benoit I."/>
            <person name="Brakhage A.A."/>
            <person name="Braus G.H."/>
            <person name="Fischer R."/>
            <person name="Frisvad J.C."/>
            <person name="Goldman G.H."/>
            <person name="Houbraken J."/>
            <person name="Oakley B."/>
            <person name="Pocsi I."/>
            <person name="Scazzocchio C."/>
            <person name="Seiboth B."/>
            <person name="vanKuyk P.A."/>
            <person name="Wortman J."/>
            <person name="Dyer P.S."/>
            <person name="Grigoriev I.V."/>
        </authorList>
    </citation>
    <scope>NUCLEOTIDE SEQUENCE [LARGE SCALE GENOMIC DNA]</scope>
    <source>
        <strain evidence="2">DTO 134E9</strain>
    </source>
</reference>